<dbReference type="InterPro" id="IPR037523">
    <property type="entry name" value="VOC_core"/>
</dbReference>
<dbReference type="InterPro" id="IPR004360">
    <property type="entry name" value="Glyas_Fos-R_dOase_dom"/>
</dbReference>
<dbReference type="EMBL" id="VGIY01000089">
    <property type="protein sequence ID" value="MBM3317200.1"/>
    <property type="molecule type" value="Genomic_DNA"/>
</dbReference>
<dbReference type="Proteomes" id="UP000748308">
    <property type="component" value="Unassembled WGS sequence"/>
</dbReference>
<evidence type="ECO:0000313" key="2">
    <source>
        <dbReference type="EMBL" id="MBM3317200.1"/>
    </source>
</evidence>
<evidence type="ECO:0000259" key="1">
    <source>
        <dbReference type="PROSITE" id="PS51819"/>
    </source>
</evidence>
<dbReference type="Pfam" id="PF00903">
    <property type="entry name" value="Glyoxalase"/>
    <property type="match status" value="1"/>
</dbReference>
<gene>
    <name evidence="2" type="ORF">FJY75_05060</name>
</gene>
<accession>A0A937X8N0</accession>
<dbReference type="Gene3D" id="3.30.720.110">
    <property type="match status" value="1"/>
</dbReference>
<dbReference type="SUPFAM" id="SSF54593">
    <property type="entry name" value="Glyoxalase/Bleomycin resistance protein/Dihydroxybiphenyl dioxygenase"/>
    <property type="match status" value="1"/>
</dbReference>
<dbReference type="AlphaFoldDB" id="A0A937X8N0"/>
<name>A0A937X8N0_UNCEI</name>
<comment type="caution">
    <text evidence="2">The sequence shown here is derived from an EMBL/GenBank/DDBJ whole genome shotgun (WGS) entry which is preliminary data.</text>
</comment>
<protein>
    <submittedName>
        <fullName evidence="2">Glyoxalase</fullName>
    </submittedName>
</protein>
<dbReference type="PROSITE" id="PS51819">
    <property type="entry name" value="VOC"/>
    <property type="match status" value="1"/>
</dbReference>
<dbReference type="Gene3D" id="3.30.720.120">
    <property type="match status" value="1"/>
</dbReference>
<organism evidence="2 3">
    <name type="scientific">Eiseniibacteriota bacterium</name>
    <dbReference type="NCBI Taxonomy" id="2212470"/>
    <lineage>
        <taxon>Bacteria</taxon>
        <taxon>Candidatus Eiseniibacteriota</taxon>
    </lineage>
</organism>
<sequence>MRANIILYVSDQDSSARFYENVLLQRPTLDVPGMTEFPLNDETTLGLMPAAGIRRLLGERLPDPDAARGIPRAEVYLMVDDPASFHRRALAQGARELSPPSLRDWGHEAAYSLDPDGHVLAFARAKSGT</sequence>
<evidence type="ECO:0000313" key="3">
    <source>
        <dbReference type="Proteomes" id="UP000748308"/>
    </source>
</evidence>
<feature type="domain" description="VOC" evidence="1">
    <location>
        <begin position="1"/>
        <end position="125"/>
    </location>
</feature>
<proteinExistence type="predicted"/>
<reference evidence="2" key="1">
    <citation type="submission" date="2019-03" db="EMBL/GenBank/DDBJ databases">
        <title>Lake Tanganyika Metagenome-Assembled Genomes (MAGs).</title>
        <authorList>
            <person name="Tran P."/>
        </authorList>
    </citation>
    <scope>NUCLEOTIDE SEQUENCE</scope>
    <source>
        <strain evidence="2">M_DeepCast_400m_m2_100</strain>
    </source>
</reference>
<dbReference type="InterPro" id="IPR029068">
    <property type="entry name" value="Glyas_Bleomycin-R_OHBP_Dase"/>
</dbReference>